<dbReference type="EMBL" id="CAQQ02098495">
    <property type="status" value="NOT_ANNOTATED_CDS"/>
    <property type="molecule type" value="Genomic_DNA"/>
</dbReference>
<dbReference type="Proteomes" id="UP000015102">
    <property type="component" value="Unassembled WGS sequence"/>
</dbReference>
<evidence type="ECO:0000313" key="1">
    <source>
        <dbReference type="EnsemblMetazoa" id="MESCA004527-PA"/>
    </source>
</evidence>
<evidence type="ECO:0000313" key="2">
    <source>
        <dbReference type="Proteomes" id="UP000015102"/>
    </source>
</evidence>
<name>T1GLW2_MEGSC</name>
<reference evidence="1" key="2">
    <citation type="submission" date="2015-06" db="UniProtKB">
        <authorList>
            <consortium name="EnsemblMetazoa"/>
        </authorList>
    </citation>
    <scope>IDENTIFICATION</scope>
</reference>
<dbReference type="HOGENOM" id="CLU_2239676_0_0_1"/>
<protein>
    <submittedName>
        <fullName evidence="1">Uncharacterized protein</fullName>
    </submittedName>
</protein>
<dbReference type="AlphaFoldDB" id="T1GLW2"/>
<accession>T1GLW2</accession>
<keyword evidence="2" id="KW-1185">Reference proteome</keyword>
<organism evidence="1 2">
    <name type="scientific">Megaselia scalaris</name>
    <name type="common">Humpbacked fly</name>
    <name type="synonym">Phora scalaris</name>
    <dbReference type="NCBI Taxonomy" id="36166"/>
    <lineage>
        <taxon>Eukaryota</taxon>
        <taxon>Metazoa</taxon>
        <taxon>Ecdysozoa</taxon>
        <taxon>Arthropoda</taxon>
        <taxon>Hexapoda</taxon>
        <taxon>Insecta</taxon>
        <taxon>Pterygota</taxon>
        <taxon>Neoptera</taxon>
        <taxon>Endopterygota</taxon>
        <taxon>Diptera</taxon>
        <taxon>Brachycera</taxon>
        <taxon>Muscomorpha</taxon>
        <taxon>Platypezoidea</taxon>
        <taxon>Phoridae</taxon>
        <taxon>Megaseliini</taxon>
        <taxon>Megaselia</taxon>
    </lineage>
</organism>
<dbReference type="EnsemblMetazoa" id="MESCA004527-RA">
    <property type="protein sequence ID" value="MESCA004527-PA"/>
    <property type="gene ID" value="MESCA004527"/>
</dbReference>
<reference evidence="2" key="1">
    <citation type="submission" date="2013-02" db="EMBL/GenBank/DDBJ databases">
        <authorList>
            <person name="Hughes D."/>
        </authorList>
    </citation>
    <scope>NUCLEOTIDE SEQUENCE</scope>
    <source>
        <strain>Durham</strain>
        <strain evidence="2">NC isolate 2 -- Noor lab</strain>
    </source>
</reference>
<proteinExistence type="predicted"/>
<sequence length="105" mass="12346">MMSRDNAISFLKEIHKGMNYLEKSYDRKMLKNLMQNHMKKNMLFPSTTTAPALSVLSENLNVNLENQNKYFNQNHLLDKNQELYTVKTGERDCQFQNDCISLLLL</sequence>